<dbReference type="Pfam" id="PF14490">
    <property type="entry name" value="HHH_RecD2"/>
    <property type="match status" value="1"/>
</dbReference>
<evidence type="ECO:0000256" key="1">
    <source>
        <dbReference type="ARBA" id="ARBA00022741"/>
    </source>
</evidence>
<keyword evidence="3 5" id="KW-0378">Hydrolase</keyword>
<dbReference type="InterPro" id="IPR050534">
    <property type="entry name" value="Coronavir_polyprotein_1ab"/>
</dbReference>
<comment type="function">
    <text evidence="3">DNA-dependent ATPase and ATP-dependent 5'-3' DNA helicase. Has no activity on blunt DNA or DNA with 3'-overhangs, requires at least 10 bases of 5'-ssDNA for helicase activity.</text>
</comment>
<dbReference type="eggNOG" id="COG0507">
    <property type="taxonomic scope" value="Bacteria"/>
</dbReference>
<evidence type="ECO:0000313" key="6">
    <source>
        <dbReference type="Proteomes" id="UP000036923"/>
    </source>
</evidence>
<dbReference type="GO" id="GO:0043139">
    <property type="term" value="F:5'-3' DNA helicase activity"/>
    <property type="evidence" value="ECO:0007669"/>
    <property type="project" value="UniProtKB-UniRule"/>
</dbReference>
<dbReference type="AlphaFoldDB" id="A0A0L6JS54"/>
<keyword evidence="3 5" id="KW-0347">Helicase</keyword>
<dbReference type="GO" id="GO:0009338">
    <property type="term" value="C:exodeoxyribonuclease V complex"/>
    <property type="evidence" value="ECO:0007669"/>
    <property type="project" value="TreeGrafter"/>
</dbReference>
<dbReference type="SUPFAM" id="SSF47781">
    <property type="entry name" value="RuvA domain 2-like"/>
    <property type="match status" value="1"/>
</dbReference>
<dbReference type="Gene3D" id="2.30.30.940">
    <property type="match status" value="1"/>
</dbReference>
<reference evidence="6" key="1">
    <citation type="submission" date="2015-07" db="EMBL/GenBank/DDBJ databases">
        <title>Near-Complete Genome Sequence of the Cellulolytic Bacterium Bacteroides (Pseudobacteroides) cellulosolvens ATCC 35603.</title>
        <authorList>
            <person name="Dassa B."/>
            <person name="Utturkar S.M."/>
            <person name="Klingeman D.M."/>
            <person name="Hurt R.A."/>
            <person name="Keller M."/>
            <person name="Xu J."/>
            <person name="Reddy Y.H.K."/>
            <person name="Borovok I."/>
            <person name="Grinberg I.R."/>
            <person name="Lamed R."/>
            <person name="Zhivin O."/>
            <person name="Bayer E.A."/>
            <person name="Brown S.D."/>
        </authorList>
    </citation>
    <scope>NUCLEOTIDE SEQUENCE [LARGE SCALE GENOMIC DNA]</scope>
    <source>
        <strain evidence="6">DSM 2933</strain>
    </source>
</reference>
<keyword evidence="1 3" id="KW-0547">Nucleotide-binding</keyword>
<dbReference type="EMBL" id="LGTC01000001">
    <property type="protein sequence ID" value="KNY28633.1"/>
    <property type="molecule type" value="Genomic_DNA"/>
</dbReference>
<evidence type="ECO:0000256" key="2">
    <source>
        <dbReference type="ARBA" id="ARBA00022840"/>
    </source>
</evidence>
<evidence type="ECO:0000313" key="5">
    <source>
        <dbReference type="EMBL" id="KNY28633.1"/>
    </source>
</evidence>
<dbReference type="Pfam" id="PF13245">
    <property type="entry name" value="AAA_19"/>
    <property type="match status" value="1"/>
</dbReference>
<comment type="caution">
    <text evidence="5">The sequence shown here is derived from an EMBL/GenBank/DDBJ whole genome shotgun (WGS) entry which is preliminary data.</text>
</comment>
<dbReference type="Gene3D" id="1.10.10.2220">
    <property type="match status" value="1"/>
</dbReference>
<comment type="catalytic activity">
    <reaction evidence="3">
        <text>ATP + H2O = ADP + phosphate + H(+)</text>
        <dbReference type="Rhea" id="RHEA:13065"/>
        <dbReference type="ChEBI" id="CHEBI:15377"/>
        <dbReference type="ChEBI" id="CHEBI:15378"/>
        <dbReference type="ChEBI" id="CHEBI:30616"/>
        <dbReference type="ChEBI" id="CHEBI:43474"/>
        <dbReference type="ChEBI" id="CHEBI:456216"/>
        <dbReference type="EC" id="5.6.2.3"/>
    </reaction>
</comment>
<name>A0A0L6JS54_9FIRM</name>
<dbReference type="SUPFAM" id="SSF52540">
    <property type="entry name" value="P-loop containing nucleoside triphosphate hydrolases"/>
    <property type="match status" value="1"/>
</dbReference>
<keyword evidence="3" id="KW-0413">Isomerase</keyword>
<feature type="binding site" evidence="3">
    <location>
        <begin position="346"/>
        <end position="350"/>
    </location>
    <ligand>
        <name>ATP</name>
        <dbReference type="ChEBI" id="CHEBI:30616"/>
    </ligand>
</feature>
<gene>
    <name evidence="3" type="primary">recD2</name>
    <name evidence="5" type="ORF">Bccel_3907</name>
</gene>
<dbReference type="CDD" id="cd18809">
    <property type="entry name" value="SF1_C_RecD"/>
    <property type="match status" value="1"/>
</dbReference>
<dbReference type="Gene3D" id="1.10.150.20">
    <property type="entry name" value="5' to 3' exonuclease, C-terminal subdomain"/>
    <property type="match status" value="1"/>
</dbReference>
<dbReference type="RefSeq" id="WP_242853047.1">
    <property type="nucleotide sequence ID" value="NZ_JQKC01000002.1"/>
</dbReference>
<dbReference type="InterPro" id="IPR029493">
    <property type="entry name" value="RecD2-like_HHH"/>
</dbReference>
<keyword evidence="6" id="KW-1185">Reference proteome</keyword>
<feature type="domain" description="AAA+ ATPase" evidence="4">
    <location>
        <begin position="335"/>
        <end position="487"/>
    </location>
</feature>
<dbReference type="PATRIC" id="fig|398512.5.peg.4087"/>
<dbReference type="GO" id="GO:0003677">
    <property type="term" value="F:DNA binding"/>
    <property type="evidence" value="ECO:0007669"/>
    <property type="project" value="UniProtKB-UniRule"/>
</dbReference>
<dbReference type="GO" id="GO:0016887">
    <property type="term" value="F:ATP hydrolysis activity"/>
    <property type="evidence" value="ECO:0007669"/>
    <property type="project" value="RHEA"/>
</dbReference>
<dbReference type="Gene3D" id="3.40.50.300">
    <property type="entry name" value="P-loop containing nucleotide triphosphate hydrolases"/>
    <property type="match status" value="2"/>
</dbReference>
<dbReference type="STRING" id="398512.Bccel_3907"/>
<keyword evidence="3" id="KW-0238">DNA-binding</keyword>
<dbReference type="Pfam" id="PF13538">
    <property type="entry name" value="UvrD_C_2"/>
    <property type="match status" value="1"/>
</dbReference>
<dbReference type="PANTHER" id="PTHR43788:SF6">
    <property type="entry name" value="DNA HELICASE B"/>
    <property type="match status" value="1"/>
</dbReference>
<dbReference type="InterPro" id="IPR055446">
    <property type="entry name" value="RecD2_N_OB"/>
</dbReference>
<dbReference type="InterPro" id="IPR010994">
    <property type="entry name" value="RuvA_2-like"/>
</dbReference>
<dbReference type="Pfam" id="PF18335">
    <property type="entry name" value="SH3_13"/>
    <property type="match status" value="1"/>
</dbReference>
<dbReference type="NCBIfam" id="TIGR01448">
    <property type="entry name" value="recD_rel"/>
    <property type="match status" value="1"/>
</dbReference>
<dbReference type="InterPro" id="IPR027785">
    <property type="entry name" value="UvrD-like_helicase_C"/>
</dbReference>
<dbReference type="SMART" id="SM00382">
    <property type="entry name" value="AAA"/>
    <property type="match status" value="1"/>
</dbReference>
<sequence length="742" mass="83266">MDEFVIIEGTVEDIIFSNEANGYTVCDVKDSKDIITAVGFMPFISVGESIKITGRWVEHPDYGEQFKVECYEKLLPKTSEAIEKYLASGVLKGIGPATAAKIVKKFGDDTLNIIGFKPQQLSLVKGISLEKAIKIGQAFNEQQGLRNVMLFFQEYGISPVHSMKIYKVFGDRAIDEIKENPYKLSEQIFGITFKIADKLAMSLGIDPISIYRVCSGIKHVLTLSATNGHTYLPEEKLMEMTSQLLDIEIDQIKDACIRLLMDKAIFMDKGPDGNRIYLSTFYNAEASVCKKLIMLSSVEFNNDPEKLEKRINDIQEEEGIVFAENQLLAVKEALTHGVIIITGGPGTGKTTIIKSIIKLMQSEGYNVALTAPTGRAAKRMTETTGFEAKTIHRLLEIGYNSDNDEMVFTKSDANPIEADAIIVDEMSMVDIVLMNSLLKAVEPGTRLILVGDVDQLPSVGAGCVLKDIIASDMIRLVRLTDIFRQAEESMIVVNAHRINKGDMPYLNVKGKDFFFMPRNNGDQIVSTIAELCYKRLPATYDYDPMKQIQVLTPTKKGPTGVLNMNKVLQKYLNPEDRSKREKAYRDFVFREGDRVMQIRNNYSLRWEKLGLFSSEGQGVFNGDTGIIHEIDNDEHFIKVIFDDDKIVEYDFSILDELELAYTITIHKSQGSEFPAVIIPLFNGPEILLTRNLLYTAITRAKDMVILVGYESVLKLMVNNLREMQRFSSLSEKLISGFTGICL</sequence>
<accession>A0A0L6JS54</accession>
<dbReference type="GO" id="GO:0005524">
    <property type="term" value="F:ATP binding"/>
    <property type="evidence" value="ECO:0007669"/>
    <property type="project" value="UniProtKB-UniRule"/>
</dbReference>
<dbReference type="PANTHER" id="PTHR43788">
    <property type="entry name" value="DNA2/NAM7 HELICASE FAMILY MEMBER"/>
    <property type="match status" value="1"/>
</dbReference>
<dbReference type="Pfam" id="PF23139">
    <property type="entry name" value="OB_YrrC"/>
    <property type="match status" value="1"/>
</dbReference>
<dbReference type="InterPro" id="IPR027417">
    <property type="entry name" value="P-loop_NTPase"/>
</dbReference>
<evidence type="ECO:0000256" key="3">
    <source>
        <dbReference type="HAMAP-Rule" id="MF_01488"/>
    </source>
</evidence>
<dbReference type="InterPro" id="IPR003593">
    <property type="entry name" value="AAA+_ATPase"/>
</dbReference>
<dbReference type="EC" id="5.6.2.3" evidence="3"/>
<dbReference type="GO" id="GO:0006310">
    <property type="term" value="P:DNA recombination"/>
    <property type="evidence" value="ECO:0007669"/>
    <property type="project" value="InterPro"/>
</dbReference>
<dbReference type="InterPro" id="IPR041451">
    <property type="entry name" value="RecD2_SH13"/>
</dbReference>
<keyword evidence="2 3" id="KW-0067">ATP-binding</keyword>
<dbReference type="GO" id="GO:0017116">
    <property type="term" value="F:single-stranded DNA helicase activity"/>
    <property type="evidence" value="ECO:0007669"/>
    <property type="project" value="TreeGrafter"/>
</dbReference>
<dbReference type="Proteomes" id="UP000036923">
    <property type="component" value="Unassembled WGS sequence"/>
</dbReference>
<dbReference type="CDD" id="cd17933">
    <property type="entry name" value="DEXSc_RecD-like"/>
    <property type="match status" value="1"/>
</dbReference>
<dbReference type="InterPro" id="IPR006345">
    <property type="entry name" value="RecD2"/>
</dbReference>
<comment type="similarity">
    <text evidence="3">Belongs to the RecD family. RecD2 subfamily.</text>
</comment>
<dbReference type="HAMAP" id="MF_01488">
    <property type="entry name" value="RecD2"/>
    <property type="match status" value="1"/>
</dbReference>
<organism evidence="5 6">
    <name type="scientific">Pseudobacteroides cellulosolvens ATCC 35603 = DSM 2933</name>
    <dbReference type="NCBI Taxonomy" id="398512"/>
    <lineage>
        <taxon>Bacteria</taxon>
        <taxon>Bacillati</taxon>
        <taxon>Bacillota</taxon>
        <taxon>Clostridia</taxon>
        <taxon>Eubacteriales</taxon>
        <taxon>Oscillospiraceae</taxon>
        <taxon>Pseudobacteroides</taxon>
    </lineage>
</organism>
<protein>
    <recommendedName>
        <fullName evidence="3">ATP-dependent RecD2 DNA helicase</fullName>
        <ecNumber evidence="3">5.6.2.3</ecNumber>
    </recommendedName>
    <alternativeName>
        <fullName evidence="3">DNA 5'-3' helicase subunit RecD2</fullName>
    </alternativeName>
</protein>
<proteinExistence type="inferred from homology"/>
<evidence type="ECO:0000259" key="4">
    <source>
        <dbReference type="SMART" id="SM00382"/>
    </source>
</evidence>